<sequence>MSIIRQNQATTTDTYPLPRIDDLLASFAGGQHFLRSGPCLLADTVGGRGKATNTHRGLYQHIGLPFGVLSAPATFQRTIKTILQGLPKVFVYIDDILVTGQTEAEHLKNLDEVLGQLEKAGVRLKKCSVLLPELETCVVSSRPTAVT</sequence>
<proteinExistence type="predicted"/>
<dbReference type="PANTHER" id="PTHR37984:SF13">
    <property type="entry name" value="RIBONUCLEASE H"/>
    <property type="match status" value="1"/>
</dbReference>
<dbReference type="InParanoid" id="A0A1X7U9Q9"/>
<feature type="domain" description="Reverse transcriptase" evidence="1">
    <location>
        <begin position="52"/>
        <end position="129"/>
    </location>
</feature>
<accession>A0A1X7U9Q9</accession>
<dbReference type="InterPro" id="IPR050951">
    <property type="entry name" value="Retrovirus_Pol_polyprotein"/>
</dbReference>
<dbReference type="eggNOG" id="KOG0017">
    <property type="taxonomic scope" value="Eukaryota"/>
</dbReference>
<dbReference type="InterPro" id="IPR043128">
    <property type="entry name" value="Rev_trsase/Diguanyl_cyclase"/>
</dbReference>
<dbReference type="EnsemblMetazoa" id="Aqu2.1.24692_001">
    <property type="protein sequence ID" value="Aqu2.1.24692_001"/>
    <property type="gene ID" value="Aqu2.1.24692"/>
</dbReference>
<dbReference type="InterPro" id="IPR000477">
    <property type="entry name" value="RT_dom"/>
</dbReference>
<dbReference type="SUPFAM" id="SSF56672">
    <property type="entry name" value="DNA/RNA polymerases"/>
    <property type="match status" value="1"/>
</dbReference>
<reference evidence="2" key="1">
    <citation type="submission" date="2017-05" db="UniProtKB">
        <authorList>
            <consortium name="EnsemblMetazoa"/>
        </authorList>
    </citation>
    <scope>IDENTIFICATION</scope>
</reference>
<dbReference type="CDD" id="cd01647">
    <property type="entry name" value="RT_LTR"/>
    <property type="match status" value="1"/>
</dbReference>
<dbReference type="Gene3D" id="3.10.10.10">
    <property type="entry name" value="HIV Type 1 Reverse Transcriptase, subunit A, domain 1"/>
    <property type="match status" value="1"/>
</dbReference>
<evidence type="ECO:0000259" key="1">
    <source>
        <dbReference type="Pfam" id="PF00078"/>
    </source>
</evidence>
<dbReference type="STRING" id="400682.A0A1X7U9Q9"/>
<dbReference type="AlphaFoldDB" id="A0A1X7U9Q9"/>
<name>A0A1X7U9Q9_AMPQE</name>
<dbReference type="Gene3D" id="3.30.70.270">
    <property type="match status" value="1"/>
</dbReference>
<organism evidence="2">
    <name type="scientific">Amphimedon queenslandica</name>
    <name type="common">Sponge</name>
    <dbReference type="NCBI Taxonomy" id="400682"/>
    <lineage>
        <taxon>Eukaryota</taxon>
        <taxon>Metazoa</taxon>
        <taxon>Porifera</taxon>
        <taxon>Demospongiae</taxon>
        <taxon>Heteroscleromorpha</taxon>
        <taxon>Haplosclerida</taxon>
        <taxon>Niphatidae</taxon>
        <taxon>Amphimedon</taxon>
    </lineage>
</organism>
<dbReference type="Pfam" id="PF00078">
    <property type="entry name" value="RVT_1"/>
    <property type="match status" value="1"/>
</dbReference>
<dbReference type="InterPro" id="IPR043502">
    <property type="entry name" value="DNA/RNA_pol_sf"/>
</dbReference>
<evidence type="ECO:0000313" key="2">
    <source>
        <dbReference type="EnsemblMetazoa" id="Aqu2.1.24692_001"/>
    </source>
</evidence>
<protein>
    <recommendedName>
        <fullName evidence="1">Reverse transcriptase domain-containing protein</fullName>
    </recommendedName>
</protein>
<dbReference type="OrthoDB" id="775972at2759"/>
<dbReference type="PANTHER" id="PTHR37984">
    <property type="entry name" value="PROTEIN CBG26694"/>
    <property type="match status" value="1"/>
</dbReference>